<evidence type="ECO:0000313" key="2">
    <source>
        <dbReference type="EMBL" id="RPJ68707.1"/>
    </source>
</evidence>
<proteinExistence type="predicted"/>
<dbReference type="RefSeq" id="WP_124026708.1">
    <property type="nucleotide sequence ID" value="NZ_JBHRSN010000005.1"/>
</dbReference>
<accession>A0A3N5Y3Q5</accession>
<evidence type="ECO:0000256" key="1">
    <source>
        <dbReference type="SAM" id="MobiDB-lite"/>
    </source>
</evidence>
<dbReference type="OrthoDB" id="256673at2"/>
<sequence>MAVIILVINAVLMDYWFNDRVFFLNVKRFIDEVATPIDSGQKKASTEDHVETKSPTVRETSARELNKLLPHDIGHFSGGVNCKSGSHQPGKTIYQWRDGNGVINLSNRKKPPMADVQVVGQVKTEDLSINIYGDTPPNGFRERVITRIHHAKRFFGEVTDKRLIQPVDIKIRLFNDKNRYSDFRERVSPSLGNTNGFYRSGVNESYVYLNNFDQGTKTAVHEAMHSINRAWFGSMSRWLNEGMAEVAETTLEPSESPWIQYVKGKHRIPLSRLFSSSDPEWASTENAQFYATSWAIVSFFKTHYETGLARLLLIESENGCNTVQPADIEKAFNKSIEQIEQEFLLWLVRQVA</sequence>
<keyword evidence="3" id="KW-1185">Reference proteome</keyword>
<gene>
    <name evidence="2" type="ORF">DRW07_04750</name>
</gene>
<organism evidence="2 3">
    <name type="scientific">Alteromonas sediminis</name>
    <dbReference type="NCBI Taxonomy" id="2259342"/>
    <lineage>
        <taxon>Bacteria</taxon>
        <taxon>Pseudomonadati</taxon>
        <taxon>Pseudomonadota</taxon>
        <taxon>Gammaproteobacteria</taxon>
        <taxon>Alteromonadales</taxon>
        <taxon>Alteromonadaceae</taxon>
        <taxon>Alteromonas/Salinimonas group</taxon>
        <taxon>Alteromonas</taxon>
    </lineage>
</organism>
<feature type="compositionally biased region" description="Basic and acidic residues" evidence="1">
    <location>
        <begin position="40"/>
        <end position="52"/>
    </location>
</feature>
<dbReference type="EMBL" id="RPOK01000001">
    <property type="protein sequence ID" value="RPJ68707.1"/>
    <property type="molecule type" value="Genomic_DNA"/>
</dbReference>
<reference evidence="2 3" key="1">
    <citation type="submission" date="2018-11" db="EMBL/GenBank/DDBJ databases">
        <authorList>
            <person name="Ye M.-Q."/>
            <person name="Du Z.-J."/>
        </authorList>
    </citation>
    <scope>NUCLEOTIDE SEQUENCE [LARGE SCALE GENOMIC DNA]</scope>
    <source>
        <strain evidence="2 3">U0105</strain>
    </source>
</reference>
<comment type="caution">
    <text evidence="2">The sequence shown here is derived from an EMBL/GenBank/DDBJ whole genome shotgun (WGS) entry which is preliminary data.</text>
</comment>
<evidence type="ECO:0000313" key="3">
    <source>
        <dbReference type="Proteomes" id="UP000275281"/>
    </source>
</evidence>
<dbReference type="Proteomes" id="UP000275281">
    <property type="component" value="Unassembled WGS sequence"/>
</dbReference>
<feature type="region of interest" description="Disordered" evidence="1">
    <location>
        <begin position="38"/>
        <end position="58"/>
    </location>
</feature>
<name>A0A3N5Y3Q5_9ALTE</name>
<dbReference type="AlphaFoldDB" id="A0A3N5Y3Q5"/>
<protein>
    <submittedName>
        <fullName evidence="2">Uncharacterized protein</fullName>
    </submittedName>
</protein>